<name>A0ABW3HZV4_9FLAO</name>
<dbReference type="EC" id="3.1.3.73" evidence="1"/>
<keyword evidence="1" id="KW-0378">Hydrolase</keyword>
<dbReference type="Proteomes" id="UP001596997">
    <property type="component" value="Unassembled WGS sequence"/>
</dbReference>
<sequence>MEIYLIRHTTPKIDSGICYGQSDLDLINNYAEEISRVTSSIQTIKPEIYSSPLKRCTILAKSFNENIVLDSNLKEINFGDWELKAWNDIDSEELNIWMKNFVFEKPPNGESYIELSKRVNESFDRIVTLSDSNKIIITHAGVIRAIIARLNNIDLKDSFKIKLEYGHIIKIVKDSSGLKIKEGLTIAECNS</sequence>
<comment type="caution">
    <text evidence="1">The sequence shown here is derived from an EMBL/GenBank/DDBJ whole genome shotgun (WGS) entry which is preliminary data.</text>
</comment>
<dbReference type="Gene3D" id="3.40.50.1240">
    <property type="entry name" value="Phosphoglycerate mutase-like"/>
    <property type="match status" value="1"/>
</dbReference>
<dbReference type="GO" id="GO:0043755">
    <property type="term" value="F:alpha-ribazole phosphatase activity"/>
    <property type="evidence" value="ECO:0007669"/>
    <property type="project" value="UniProtKB-EC"/>
</dbReference>
<dbReference type="SMART" id="SM00855">
    <property type="entry name" value="PGAM"/>
    <property type="match status" value="1"/>
</dbReference>
<gene>
    <name evidence="1" type="primary">cobC</name>
    <name evidence="1" type="ORF">ACFQ1O_02670</name>
</gene>
<dbReference type="SUPFAM" id="SSF53254">
    <property type="entry name" value="Phosphoglycerate mutase-like"/>
    <property type="match status" value="1"/>
</dbReference>
<dbReference type="PANTHER" id="PTHR48100:SF59">
    <property type="entry name" value="ADENOSYLCOBALAMIN_ALPHA-RIBAZOLE PHOSPHATASE"/>
    <property type="match status" value="1"/>
</dbReference>
<accession>A0ABW3HZV4</accession>
<dbReference type="RefSeq" id="WP_377713035.1">
    <property type="nucleotide sequence ID" value="NZ_JBHTJM010000002.1"/>
</dbReference>
<dbReference type="Pfam" id="PF00300">
    <property type="entry name" value="His_Phos_1"/>
    <property type="match status" value="1"/>
</dbReference>
<reference evidence="2" key="1">
    <citation type="journal article" date="2019" name="Int. J. Syst. Evol. Microbiol.">
        <title>The Global Catalogue of Microorganisms (GCM) 10K type strain sequencing project: providing services to taxonomists for standard genome sequencing and annotation.</title>
        <authorList>
            <consortium name="The Broad Institute Genomics Platform"/>
            <consortium name="The Broad Institute Genome Sequencing Center for Infectious Disease"/>
            <person name="Wu L."/>
            <person name="Ma J."/>
        </authorList>
    </citation>
    <scope>NUCLEOTIDE SEQUENCE [LARGE SCALE GENOMIC DNA]</scope>
    <source>
        <strain evidence="2">CCUG 62114</strain>
    </source>
</reference>
<proteinExistence type="predicted"/>
<dbReference type="PIRSF" id="PIRSF000709">
    <property type="entry name" value="6PFK_2-Ptase"/>
    <property type="match status" value="1"/>
</dbReference>
<keyword evidence="2" id="KW-1185">Reference proteome</keyword>
<dbReference type="CDD" id="cd07067">
    <property type="entry name" value="HP_PGM_like"/>
    <property type="match status" value="1"/>
</dbReference>
<dbReference type="PANTHER" id="PTHR48100">
    <property type="entry name" value="BROAD-SPECIFICITY PHOSPHATASE YOR283W-RELATED"/>
    <property type="match status" value="1"/>
</dbReference>
<dbReference type="EMBL" id="JBHTJM010000002">
    <property type="protein sequence ID" value="MFD0962902.1"/>
    <property type="molecule type" value="Genomic_DNA"/>
</dbReference>
<dbReference type="InterPro" id="IPR050275">
    <property type="entry name" value="PGM_Phosphatase"/>
</dbReference>
<dbReference type="InterPro" id="IPR029033">
    <property type="entry name" value="His_PPase_superfam"/>
</dbReference>
<dbReference type="InterPro" id="IPR013078">
    <property type="entry name" value="His_Pase_superF_clade-1"/>
</dbReference>
<organism evidence="1 2">
    <name type="scientific">Pseudofulvibacter geojedonensis</name>
    <dbReference type="NCBI Taxonomy" id="1123758"/>
    <lineage>
        <taxon>Bacteria</taxon>
        <taxon>Pseudomonadati</taxon>
        <taxon>Bacteroidota</taxon>
        <taxon>Flavobacteriia</taxon>
        <taxon>Flavobacteriales</taxon>
        <taxon>Flavobacteriaceae</taxon>
        <taxon>Pseudofulvibacter</taxon>
    </lineage>
</organism>
<evidence type="ECO:0000313" key="2">
    <source>
        <dbReference type="Proteomes" id="UP001596997"/>
    </source>
</evidence>
<protein>
    <submittedName>
        <fullName evidence="1">Alpha-ribazole phosphatase family protein</fullName>
        <ecNumber evidence="1">3.1.3.73</ecNumber>
    </submittedName>
</protein>
<evidence type="ECO:0000313" key="1">
    <source>
        <dbReference type="EMBL" id="MFD0962902.1"/>
    </source>
</evidence>